<evidence type="ECO:0000313" key="3">
    <source>
        <dbReference type="Proteomes" id="UP000232688"/>
    </source>
</evidence>
<reference evidence="2 3" key="3">
    <citation type="submission" date="2017-10" db="EMBL/GenBank/DDBJ databases">
        <title>Extensive intraspecific genome diversity in a model arbuscular mycorrhizal fungus.</title>
        <authorList>
            <person name="Chen E.C.H."/>
            <person name="Morin E."/>
            <person name="Baudet D."/>
            <person name="Noel J."/>
            <person name="Ndikumana S."/>
            <person name="Charron P."/>
            <person name="St-Onge C."/>
            <person name="Giorgi J."/>
            <person name="Grigoriev I.V."/>
            <person name="Roux C."/>
            <person name="Martin F.M."/>
            <person name="Corradi N."/>
        </authorList>
    </citation>
    <scope>NUCLEOTIDE SEQUENCE [LARGE SCALE GENOMIC DNA]</scope>
    <source>
        <strain evidence="2 3">A1</strain>
    </source>
</reference>
<dbReference type="Proteomes" id="UP000232722">
    <property type="component" value="Unassembled WGS sequence"/>
</dbReference>
<dbReference type="VEuPathDB" id="FungiDB:FUN_012515"/>
<dbReference type="Proteomes" id="UP000232688">
    <property type="component" value="Unassembled WGS sequence"/>
</dbReference>
<reference evidence="1 4" key="1">
    <citation type="submission" date="2016-04" db="EMBL/GenBank/DDBJ databases">
        <title>Genome analyses suggest a sexual origin of heterokaryosis in a supposedly ancient asexual fungus.</title>
        <authorList>
            <person name="Ropars J."/>
            <person name="Sedzielewska K."/>
            <person name="Noel J."/>
            <person name="Charron P."/>
            <person name="Farinelli L."/>
            <person name="Marton T."/>
            <person name="Kruger M."/>
            <person name="Pelin A."/>
            <person name="Brachmann A."/>
            <person name="Corradi N."/>
        </authorList>
    </citation>
    <scope>NUCLEOTIDE SEQUENCE [LARGE SCALE GENOMIC DNA]</scope>
    <source>
        <strain evidence="1 4">A5</strain>
    </source>
</reference>
<name>A0A2N0QHQ3_9GLOM</name>
<evidence type="ECO:0000313" key="2">
    <source>
        <dbReference type="EMBL" id="PKC50591.1"/>
    </source>
</evidence>
<reference evidence="1 4" key="2">
    <citation type="submission" date="2017-09" db="EMBL/GenBank/DDBJ databases">
        <title>Extensive intraspecific genome diversity in a model arbuscular mycorrhizal fungus.</title>
        <authorList>
            <person name="Chen E.C."/>
            <person name="Morin E."/>
            <person name="Beaudet D."/>
            <person name="Noel J."/>
            <person name="Ndikumana S."/>
            <person name="Charron P."/>
            <person name="St-Onge C."/>
            <person name="Giorgi J."/>
            <person name="Grigoriev I.V."/>
            <person name="Roux C."/>
            <person name="Martin F.M."/>
            <person name="Corradi N."/>
        </authorList>
    </citation>
    <scope>NUCLEOTIDE SEQUENCE [LARGE SCALE GENOMIC DNA]</scope>
    <source>
        <strain evidence="1 4">A5</strain>
    </source>
</reference>
<accession>A0A2N0QHQ3</accession>
<dbReference type="EMBL" id="LLXH01009559">
    <property type="protein sequence ID" value="PKC50591.1"/>
    <property type="molecule type" value="Genomic_DNA"/>
</dbReference>
<protein>
    <recommendedName>
        <fullName evidence="5">TLDc domain-containing protein</fullName>
    </recommendedName>
</protein>
<evidence type="ECO:0000313" key="4">
    <source>
        <dbReference type="Proteomes" id="UP000232722"/>
    </source>
</evidence>
<organism evidence="2 3">
    <name type="scientific">Rhizophagus irregularis</name>
    <dbReference type="NCBI Taxonomy" id="588596"/>
    <lineage>
        <taxon>Eukaryota</taxon>
        <taxon>Fungi</taxon>
        <taxon>Fungi incertae sedis</taxon>
        <taxon>Mucoromycota</taxon>
        <taxon>Glomeromycotina</taxon>
        <taxon>Glomeromycetes</taxon>
        <taxon>Glomerales</taxon>
        <taxon>Glomeraceae</taxon>
        <taxon>Rhizophagus</taxon>
    </lineage>
</organism>
<reference evidence="2 3" key="4">
    <citation type="submission" date="2017-10" db="EMBL/GenBank/DDBJ databases">
        <title>Genome analyses suggest a sexual origin of heterokaryosis in a supposedly ancient asexual fungus.</title>
        <authorList>
            <person name="Corradi N."/>
            <person name="Sedzielewska K."/>
            <person name="Noel J."/>
            <person name="Charron P."/>
            <person name="Farinelli L."/>
            <person name="Marton T."/>
            <person name="Kruger M."/>
            <person name="Pelin A."/>
            <person name="Brachmann A."/>
            <person name="Corradi N."/>
        </authorList>
    </citation>
    <scope>NUCLEOTIDE SEQUENCE [LARGE SCALE GENOMIC DNA]</scope>
    <source>
        <strain evidence="2 3">A1</strain>
    </source>
</reference>
<dbReference type="AlphaFoldDB" id="A0A2N0QHQ3"/>
<comment type="caution">
    <text evidence="2">The sequence shown here is derived from an EMBL/GenBank/DDBJ whole genome shotgun (WGS) entry which is preliminary data.</text>
</comment>
<evidence type="ECO:0000313" key="1">
    <source>
        <dbReference type="EMBL" id="PKB92087.1"/>
    </source>
</evidence>
<dbReference type="EMBL" id="LLXJ01012399">
    <property type="protein sequence ID" value="PKB92087.1"/>
    <property type="molecule type" value="Genomic_DNA"/>
</dbReference>
<gene>
    <name evidence="2" type="ORF">RhiirA1_485887</name>
    <name evidence="1" type="ORF">RhiirA5_446100</name>
</gene>
<sequence>GKNISTAKLGYVKNPESAVYCHNNCGPQIGGFLCYGNNNWVNHDVAGNIYSNIGILNTSFTVENYEVFQVIKK</sequence>
<feature type="non-terminal residue" evidence="2">
    <location>
        <position position="1"/>
    </location>
</feature>
<proteinExistence type="predicted"/>
<dbReference type="VEuPathDB" id="FungiDB:RhiirA1_485887"/>
<evidence type="ECO:0008006" key="5">
    <source>
        <dbReference type="Google" id="ProtNLM"/>
    </source>
</evidence>